<dbReference type="Pfam" id="PF04075">
    <property type="entry name" value="F420H2_quin_red"/>
    <property type="match status" value="1"/>
</dbReference>
<evidence type="ECO:0000256" key="2">
    <source>
        <dbReference type="ARBA" id="ARBA00049106"/>
    </source>
</evidence>
<name>A0ABW6SUQ1_9ACTN</name>
<evidence type="ECO:0000313" key="4">
    <source>
        <dbReference type="Proteomes" id="UP001602013"/>
    </source>
</evidence>
<protein>
    <submittedName>
        <fullName evidence="3">Nitroreductase family deazaflavin-dependent oxidoreductase</fullName>
    </submittedName>
</protein>
<dbReference type="Proteomes" id="UP001602013">
    <property type="component" value="Unassembled WGS sequence"/>
</dbReference>
<gene>
    <name evidence="3" type="ORF">ACFYXI_20665</name>
</gene>
<evidence type="ECO:0000256" key="1">
    <source>
        <dbReference type="ARBA" id="ARBA00008710"/>
    </source>
</evidence>
<dbReference type="EMBL" id="JBIASD010000013">
    <property type="protein sequence ID" value="MFF3668003.1"/>
    <property type="molecule type" value="Genomic_DNA"/>
</dbReference>
<comment type="catalytic activity">
    <reaction evidence="2">
        <text>oxidized coenzyme F420-(gamma-L-Glu)(n) + a quinol + H(+) = reduced coenzyme F420-(gamma-L-Glu)(n) + a quinone</text>
        <dbReference type="Rhea" id="RHEA:39663"/>
        <dbReference type="Rhea" id="RHEA-COMP:12939"/>
        <dbReference type="Rhea" id="RHEA-COMP:14378"/>
        <dbReference type="ChEBI" id="CHEBI:15378"/>
        <dbReference type="ChEBI" id="CHEBI:24646"/>
        <dbReference type="ChEBI" id="CHEBI:132124"/>
        <dbReference type="ChEBI" id="CHEBI:133980"/>
        <dbReference type="ChEBI" id="CHEBI:139511"/>
    </reaction>
</comment>
<comment type="caution">
    <text evidence="3">The sequence shown here is derived from an EMBL/GenBank/DDBJ whole genome shotgun (WGS) entry which is preliminary data.</text>
</comment>
<sequence length="133" mass="15073">MLFGAEHVKRYVETEGTEGHDWQGTTVAILTTTGRRSGLSRSTPLIYQKYGDAYLVVASKGGADEPPLWFRNLQADPHVEFQVKGDRFAAVARAATPEEKPDMWRTMTATWPAYDDYQRKTEREIPVIVIERA</sequence>
<dbReference type="PANTHER" id="PTHR39428">
    <property type="entry name" value="F420H(2)-DEPENDENT QUINONE REDUCTASE RV1261C"/>
    <property type="match status" value="1"/>
</dbReference>
<dbReference type="Gene3D" id="2.30.110.10">
    <property type="entry name" value="Electron Transport, Fmn-binding Protein, Chain A"/>
    <property type="match status" value="1"/>
</dbReference>
<comment type="similarity">
    <text evidence="1">Belongs to the F420H(2)-dependent quinone reductase family.</text>
</comment>
<organism evidence="3 4">
    <name type="scientific">Microtetraspora malaysiensis</name>
    <dbReference type="NCBI Taxonomy" id="161358"/>
    <lineage>
        <taxon>Bacteria</taxon>
        <taxon>Bacillati</taxon>
        <taxon>Actinomycetota</taxon>
        <taxon>Actinomycetes</taxon>
        <taxon>Streptosporangiales</taxon>
        <taxon>Streptosporangiaceae</taxon>
        <taxon>Microtetraspora</taxon>
    </lineage>
</organism>
<evidence type="ECO:0000313" key="3">
    <source>
        <dbReference type="EMBL" id="MFF3668003.1"/>
    </source>
</evidence>
<dbReference type="RefSeq" id="WP_387413349.1">
    <property type="nucleotide sequence ID" value="NZ_JBIASD010000013.1"/>
</dbReference>
<keyword evidence="4" id="KW-1185">Reference proteome</keyword>
<dbReference type="InterPro" id="IPR004378">
    <property type="entry name" value="F420H2_quin_Rdtase"/>
</dbReference>
<dbReference type="NCBIfam" id="TIGR00026">
    <property type="entry name" value="hi_GC_TIGR00026"/>
    <property type="match status" value="1"/>
</dbReference>
<dbReference type="InterPro" id="IPR012349">
    <property type="entry name" value="Split_barrel_FMN-bd"/>
</dbReference>
<proteinExistence type="inferred from homology"/>
<dbReference type="PANTHER" id="PTHR39428:SF1">
    <property type="entry name" value="F420H(2)-DEPENDENT QUINONE REDUCTASE RV1261C"/>
    <property type="match status" value="1"/>
</dbReference>
<accession>A0ABW6SUQ1</accession>
<reference evidence="3 4" key="1">
    <citation type="submission" date="2024-10" db="EMBL/GenBank/DDBJ databases">
        <title>The Natural Products Discovery Center: Release of the First 8490 Sequenced Strains for Exploring Actinobacteria Biosynthetic Diversity.</title>
        <authorList>
            <person name="Kalkreuter E."/>
            <person name="Kautsar S.A."/>
            <person name="Yang D."/>
            <person name="Bader C.D."/>
            <person name="Teijaro C.N."/>
            <person name="Fluegel L."/>
            <person name="Davis C.M."/>
            <person name="Simpson J.R."/>
            <person name="Lauterbach L."/>
            <person name="Steele A.D."/>
            <person name="Gui C."/>
            <person name="Meng S."/>
            <person name="Li G."/>
            <person name="Viehrig K."/>
            <person name="Ye F."/>
            <person name="Su P."/>
            <person name="Kiefer A.F."/>
            <person name="Nichols A."/>
            <person name="Cepeda A.J."/>
            <person name="Yan W."/>
            <person name="Fan B."/>
            <person name="Jiang Y."/>
            <person name="Adhikari A."/>
            <person name="Zheng C.-J."/>
            <person name="Schuster L."/>
            <person name="Cowan T.M."/>
            <person name="Smanski M.J."/>
            <person name="Chevrette M.G."/>
            <person name="De Carvalho L.P.S."/>
            <person name="Shen B."/>
        </authorList>
    </citation>
    <scope>NUCLEOTIDE SEQUENCE [LARGE SCALE GENOMIC DNA]</scope>
    <source>
        <strain evidence="3 4">NPDC002173</strain>
    </source>
</reference>
<dbReference type="SUPFAM" id="SSF50475">
    <property type="entry name" value="FMN-binding split barrel"/>
    <property type="match status" value="1"/>
</dbReference>